<protein>
    <recommendedName>
        <fullName evidence="17">Calcium-transporting ATPase</fullName>
        <ecNumber evidence="17">7.2.2.10</ecNumber>
    </recommendedName>
</protein>
<evidence type="ECO:0000313" key="20">
    <source>
        <dbReference type="EMBL" id="KAH7372483.1"/>
    </source>
</evidence>
<keyword evidence="11" id="KW-0112">Calmodulin-binding</keyword>
<dbReference type="NCBIfam" id="TIGR01517">
    <property type="entry name" value="ATPase-IIB_Ca"/>
    <property type="match status" value="1"/>
</dbReference>
<name>A0A8T2STD4_CERRI</name>
<dbReference type="EMBL" id="CM035422">
    <property type="protein sequence ID" value="KAH7372483.1"/>
    <property type="molecule type" value="Genomic_DNA"/>
</dbReference>
<dbReference type="Gene3D" id="2.70.150.10">
    <property type="entry name" value="Calcium-transporting ATPase, cytoplasmic transduction domain A"/>
    <property type="match status" value="1"/>
</dbReference>
<dbReference type="SFLD" id="SFLDF00027">
    <property type="entry name" value="p-type_atpase"/>
    <property type="match status" value="1"/>
</dbReference>
<dbReference type="GO" id="GO:0005524">
    <property type="term" value="F:ATP binding"/>
    <property type="evidence" value="ECO:0007669"/>
    <property type="project" value="UniProtKB-KW"/>
</dbReference>
<keyword evidence="3 17" id="KW-0813">Transport</keyword>
<evidence type="ECO:0000256" key="12">
    <source>
        <dbReference type="ARBA" id="ARBA00022967"/>
    </source>
</evidence>
<dbReference type="Gene3D" id="3.40.1110.10">
    <property type="entry name" value="Calcium-transporting ATPase, cytoplasmic domain N"/>
    <property type="match status" value="1"/>
</dbReference>
<keyword evidence="9 17" id="KW-0067">ATP-binding</keyword>
<dbReference type="InterPro" id="IPR018303">
    <property type="entry name" value="ATPase_P-typ_P_site"/>
</dbReference>
<evidence type="ECO:0000256" key="10">
    <source>
        <dbReference type="ARBA" id="ARBA00022842"/>
    </source>
</evidence>
<dbReference type="GO" id="GO:0005388">
    <property type="term" value="F:P-type calcium transporter activity"/>
    <property type="evidence" value="ECO:0007669"/>
    <property type="project" value="UniProtKB-EC"/>
</dbReference>
<comment type="caution">
    <text evidence="17">Lacks conserved residue(s) required for the propagation of feature annotation.</text>
</comment>
<dbReference type="FunFam" id="3.40.50.1000:FF:000018">
    <property type="entry name" value="Calcium-transporting ATPase"/>
    <property type="match status" value="1"/>
</dbReference>
<reference evidence="20" key="1">
    <citation type="submission" date="2021-08" db="EMBL/GenBank/DDBJ databases">
        <title>WGS assembly of Ceratopteris richardii.</title>
        <authorList>
            <person name="Marchant D.B."/>
            <person name="Chen G."/>
            <person name="Jenkins J."/>
            <person name="Shu S."/>
            <person name="Leebens-Mack J."/>
            <person name="Grimwood J."/>
            <person name="Schmutz J."/>
            <person name="Soltis P."/>
            <person name="Soltis D."/>
            <person name="Chen Z.-H."/>
        </authorList>
    </citation>
    <scope>NUCLEOTIDE SEQUENCE</scope>
    <source>
        <strain evidence="20">Whitten #5841</strain>
        <tissue evidence="20">Leaf</tissue>
    </source>
</reference>
<dbReference type="OrthoDB" id="3352408at2759"/>
<feature type="transmembrane region" description="Helical" evidence="17">
    <location>
        <begin position="1010"/>
        <end position="1031"/>
    </location>
</feature>
<keyword evidence="15 17" id="KW-0472">Membrane</keyword>
<dbReference type="Gene3D" id="1.20.1110.10">
    <property type="entry name" value="Calcium-transporting ATPase, transmembrane domain"/>
    <property type="match status" value="1"/>
</dbReference>
<organism evidence="20 21">
    <name type="scientific">Ceratopteris richardii</name>
    <name type="common">Triangle waterfern</name>
    <dbReference type="NCBI Taxonomy" id="49495"/>
    <lineage>
        <taxon>Eukaryota</taxon>
        <taxon>Viridiplantae</taxon>
        <taxon>Streptophyta</taxon>
        <taxon>Embryophyta</taxon>
        <taxon>Tracheophyta</taxon>
        <taxon>Polypodiopsida</taxon>
        <taxon>Polypodiidae</taxon>
        <taxon>Polypodiales</taxon>
        <taxon>Pteridineae</taxon>
        <taxon>Pteridaceae</taxon>
        <taxon>Parkerioideae</taxon>
        <taxon>Ceratopteris</taxon>
    </lineage>
</organism>
<dbReference type="InterPro" id="IPR059000">
    <property type="entry name" value="ATPase_P-type_domA"/>
</dbReference>
<dbReference type="InterPro" id="IPR023214">
    <property type="entry name" value="HAD_sf"/>
</dbReference>
<comment type="function">
    <text evidence="17">Catalyzes the hydrolysis of ATP coupled with the transport of calcium.</text>
</comment>
<evidence type="ECO:0000256" key="15">
    <source>
        <dbReference type="ARBA" id="ARBA00023136"/>
    </source>
</evidence>
<dbReference type="InterPro" id="IPR023299">
    <property type="entry name" value="ATPase_P-typ_cyto_dom_N"/>
</dbReference>
<dbReference type="PANTHER" id="PTHR24093:SF369">
    <property type="entry name" value="CALCIUM-TRANSPORTING ATPASE"/>
    <property type="match status" value="1"/>
</dbReference>
<dbReference type="Pfam" id="PF12515">
    <property type="entry name" value="CaATP_NAI"/>
    <property type="match status" value="1"/>
</dbReference>
<dbReference type="SUPFAM" id="SSF56784">
    <property type="entry name" value="HAD-like"/>
    <property type="match status" value="1"/>
</dbReference>
<dbReference type="GO" id="GO:0005886">
    <property type="term" value="C:plasma membrane"/>
    <property type="evidence" value="ECO:0007669"/>
    <property type="project" value="TreeGrafter"/>
</dbReference>
<keyword evidence="8 17" id="KW-0106">Calcium</keyword>
<keyword evidence="21" id="KW-1185">Reference proteome</keyword>
<accession>A0A8T2STD4</accession>
<dbReference type="GO" id="GO:0046872">
    <property type="term" value="F:metal ion binding"/>
    <property type="evidence" value="ECO:0007669"/>
    <property type="project" value="UniProtKB-KW"/>
</dbReference>
<dbReference type="InterPro" id="IPR006068">
    <property type="entry name" value="ATPase_P-typ_cation-transptr_C"/>
</dbReference>
<keyword evidence="7 17" id="KW-0547">Nucleotide-binding</keyword>
<dbReference type="InterPro" id="IPR004014">
    <property type="entry name" value="ATPase_P-typ_cation-transptr_N"/>
</dbReference>
<feature type="transmembrane region" description="Helical" evidence="17">
    <location>
        <begin position="366"/>
        <end position="388"/>
    </location>
</feature>
<evidence type="ECO:0000256" key="8">
    <source>
        <dbReference type="ARBA" id="ARBA00022837"/>
    </source>
</evidence>
<evidence type="ECO:0000256" key="1">
    <source>
        <dbReference type="ARBA" id="ARBA00004127"/>
    </source>
</evidence>
<dbReference type="AlphaFoldDB" id="A0A8T2STD4"/>
<evidence type="ECO:0000256" key="11">
    <source>
        <dbReference type="ARBA" id="ARBA00022860"/>
    </source>
</evidence>
<dbReference type="SFLD" id="SFLDS00003">
    <property type="entry name" value="Haloacid_Dehalogenase"/>
    <property type="match status" value="1"/>
</dbReference>
<dbReference type="Pfam" id="PF00689">
    <property type="entry name" value="Cation_ATPase_C"/>
    <property type="match status" value="1"/>
</dbReference>
<comment type="catalytic activity">
    <reaction evidence="16 17">
        <text>Ca(2+)(in) + ATP + H2O = Ca(2+)(out) + ADP + phosphate + H(+)</text>
        <dbReference type="Rhea" id="RHEA:18105"/>
        <dbReference type="ChEBI" id="CHEBI:15377"/>
        <dbReference type="ChEBI" id="CHEBI:15378"/>
        <dbReference type="ChEBI" id="CHEBI:29108"/>
        <dbReference type="ChEBI" id="CHEBI:30616"/>
        <dbReference type="ChEBI" id="CHEBI:43474"/>
        <dbReference type="ChEBI" id="CHEBI:456216"/>
        <dbReference type="EC" id="7.2.2.10"/>
    </reaction>
</comment>
<keyword evidence="6" id="KW-0479">Metal-binding</keyword>
<evidence type="ECO:0000256" key="13">
    <source>
        <dbReference type="ARBA" id="ARBA00022989"/>
    </source>
</evidence>
<gene>
    <name evidence="20" type="ORF">KP509_17G006500</name>
</gene>
<dbReference type="SFLD" id="SFLDG00002">
    <property type="entry name" value="C1.7:_P-type_atpase_like"/>
    <property type="match status" value="1"/>
</dbReference>
<dbReference type="GO" id="GO:0005516">
    <property type="term" value="F:calmodulin binding"/>
    <property type="evidence" value="ECO:0007669"/>
    <property type="project" value="UniProtKB-KW"/>
</dbReference>
<dbReference type="FunFam" id="2.70.150.10:FF:000006">
    <property type="entry name" value="Calcium-transporting ATPase"/>
    <property type="match status" value="1"/>
</dbReference>
<evidence type="ECO:0000256" key="5">
    <source>
        <dbReference type="ARBA" id="ARBA00022692"/>
    </source>
</evidence>
<evidence type="ECO:0000256" key="6">
    <source>
        <dbReference type="ARBA" id="ARBA00022723"/>
    </source>
</evidence>
<dbReference type="InterPro" id="IPR008250">
    <property type="entry name" value="ATPase_P-typ_transduc_dom_A_sf"/>
</dbReference>
<dbReference type="PRINTS" id="PR00119">
    <property type="entry name" value="CATATPASE"/>
</dbReference>
<evidence type="ECO:0000256" key="18">
    <source>
        <dbReference type="SAM" id="MobiDB-lite"/>
    </source>
</evidence>
<dbReference type="Proteomes" id="UP000825935">
    <property type="component" value="Chromosome 17"/>
</dbReference>
<evidence type="ECO:0000256" key="4">
    <source>
        <dbReference type="ARBA" id="ARBA00022568"/>
    </source>
</evidence>
<dbReference type="Gene3D" id="1.20.5.170">
    <property type="match status" value="1"/>
</dbReference>
<dbReference type="SUPFAM" id="SSF81665">
    <property type="entry name" value="Calcium ATPase, transmembrane domain M"/>
    <property type="match status" value="1"/>
</dbReference>
<dbReference type="PRINTS" id="PR00121">
    <property type="entry name" value="NAKATPASE"/>
</dbReference>
<evidence type="ECO:0000256" key="7">
    <source>
        <dbReference type="ARBA" id="ARBA00022741"/>
    </source>
</evidence>
<feature type="region of interest" description="Disordered" evidence="18">
    <location>
        <begin position="1"/>
        <end position="45"/>
    </location>
</feature>
<dbReference type="InterPro" id="IPR044492">
    <property type="entry name" value="P_typ_ATPase_HD_dom"/>
</dbReference>
<dbReference type="GO" id="GO:0016887">
    <property type="term" value="F:ATP hydrolysis activity"/>
    <property type="evidence" value="ECO:0007669"/>
    <property type="project" value="InterPro"/>
</dbReference>
<dbReference type="InterPro" id="IPR023298">
    <property type="entry name" value="ATPase_P-typ_TM_dom_sf"/>
</dbReference>
<evidence type="ECO:0000256" key="14">
    <source>
        <dbReference type="ARBA" id="ARBA00023065"/>
    </source>
</evidence>
<evidence type="ECO:0000313" key="21">
    <source>
        <dbReference type="Proteomes" id="UP000825935"/>
    </source>
</evidence>
<evidence type="ECO:0000256" key="3">
    <source>
        <dbReference type="ARBA" id="ARBA00022448"/>
    </source>
</evidence>
<evidence type="ECO:0000256" key="9">
    <source>
        <dbReference type="ARBA" id="ARBA00022840"/>
    </source>
</evidence>
<dbReference type="CDD" id="cd02081">
    <property type="entry name" value="P-type_ATPase_Ca_PMCA-like"/>
    <property type="match status" value="1"/>
</dbReference>
<proteinExistence type="inferred from homology"/>
<dbReference type="OMA" id="CIRCHTE"/>
<feature type="domain" description="Cation-transporting P-type ATPase N-terminal" evidence="19">
    <location>
        <begin position="130"/>
        <end position="201"/>
    </location>
</feature>
<evidence type="ECO:0000256" key="17">
    <source>
        <dbReference type="RuleBase" id="RU361146"/>
    </source>
</evidence>
<evidence type="ECO:0000259" key="19">
    <source>
        <dbReference type="SMART" id="SM00831"/>
    </source>
</evidence>
<dbReference type="InterPro" id="IPR006408">
    <property type="entry name" value="P-type_ATPase_IIB"/>
</dbReference>
<feature type="transmembrane region" description="Helical" evidence="17">
    <location>
        <begin position="409"/>
        <end position="429"/>
    </location>
</feature>
<dbReference type="SMART" id="SM00831">
    <property type="entry name" value="Cation_ATPase_N"/>
    <property type="match status" value="1"/>
</dbReference>
<evidence type="ECO:0000256" key="16">
    <source>
        <dbReference type="ARBA" id="ARBA00048694"/>
    </source>
</evidence>
<evidence type="ECO:0000256" key="2">
    <source>
        <dbReference type="ARBA" id="ARBA00006124"/>
    </source>
</evidence>
<keyword evidence="12" id="KW-1278">Translocase</keyword>
<keyword evidence="14 17" id="KW-0406">Ion transport</keyword>
<dbReference type="PROSITE" id="PS00154">
    <property type="entry name" value="ATPASE_E1_E2"/>
    <property type="match status" value="1"/>
</dbReference>
<keyword evidence="10" id="KW-0460">Magnesium</keyword>
<keyword evidence="5 17" id="KW-0812">Transmembrane</keyword>
<dbReference type="Pfam" id="PF13246">
    <property type="entry name" value="Cation_ATPase"/>
    <property type="match status" value="1"/>
</dbReference>
<dbReference type="Pfam" id="PF00122">
    <property type="entry name" value="E1-E2_ATPase"/>
    <property type="match status" value="1"/>
</dbReference>
<comment type="subcellular location">
    <subcellularLocation>
        <location evidence="1">Endomembrane system</location>
        <topology evidence="1">Multi-pass membrane protein</topology>
    </subcellularLocation>
    <subcellularLocation>
        <location evidence="17">Membrane</location>
        <topology evidence="17">Multi-pass membrane protein</topology>
    </subcellularLocation>
</comment>
<dbReference type="PANTHER" id="PTHR24093">
    <property type="entry name" value="CATION TRANSPORTING ATPASE"/>
    <property type="match status" value="1"/>
</dbReference>
<dbReference type="NCBIfam" id="TIGR01494">
    <property type="entry name" value="ATPase_P-type"/>
    <property type="match status" value="2"/>
</dbReference>
<comment type="caution">
    <text evidence="20">The sequence shown here is derived from an EMBL/GenBank/DDBJ whole genome shotgun (WGS) entry which is preliminary data.</text>
</comment>
<feature type="compositionally biased region" description="Low complexity" evidence="18">
    <location>
        <begin position="16"/>
        <end position="32"/>
    </location>
</feature>
<keyword evidence="4 17" id="KW-0109">Calcium transport</keyword>
<keyword evidence="13 17" id="KW-1133">Transmembrane helix</keyword>
<sequence>MVSQHEPYAGSKRAESPSSSKDPSCFSCSPSCQDESNSFDIPSKNRDPEVLQRWRNAALVRNPTRQFRYVENLERERHLQRFRASVHAVVAVIRFIEILKDGSRRSTVTPEELSFLIQQRNPHSLRAFGRIHGLASLLGTSLQEGLEDDDVRIQEQRERFGSNTYPRPPPKAFISFVFDAFKDPTLVILMICAALALGSDIKSHGIKEGWYSGVSIAFAVMLVVLVTSVSDYRQSLQFKKLNEEKRCILVDVERGGARKKISIYEVAVGDIVVLNIGNQVPADGLFVEGYALLIDESTMTGESRPVSVNHRQPFLLSGCKVTDGFGKMLVTGVGMQTEWGHLMANIAEDIGEETPLQVRLNGVATFVGQIGLSVAALVFVVLFIFYFTGHKEGSNGSGKFKSGHTSASLVFSSIIDIFAIAVTIVVVAVPEGLPLAVTLSLAFAMKKMMADKALVRRLSACETMGCATVICTDKTGTLTMNEMTVLRTWVAGKVRAVEDRSLSSDILSLLFESIVQGTSATVNAPIQSEEMKVMGSPTEKAILMWGLKLGLRYDMVKSHSEVLRVEPFNSTKKRSGVAVRIKANGHVRVHWKGAPEFILRESDMIMCSDNSIELLTNCRRQELLQVIEGMCASSLRCVAFGYLDLDDVNVPKTEEQLEVWKLPEGPLTLIAIIGMKDPCRPGVPEAVRRCQAAGVRVIMVTGDNLATAKAIATECNILESGIALEGVTFREYSDERRQEVLPRITVLARSTPSDKLLIVHTLKKLGEVVAVTGDGTNDAPALRAADIGLSMGIEGTEVAKESSDIIILDDNFASVVKVVRWGRSIYLNIQKFIQFQLTVNVAALSINFLAAVSGGDVPLTAVQLLWVNLIMDTLGALALATEPPTDDLLLTPPVGQKEPLISNVMIRNLFIQAIYQIITLLILQFKGKEILKLKGSKATQINATIIFNSFVLCQLFNEVNARKLEELNIIKGLFRNKLFIMIVSSTAVLQVIIVEFLNKFASTVKLSWQHWLICLMIGSLSWPIALVGKLIPVPKRPLWGSWHRRREPSFSENGSFITREYSHSENGSL</sequence>
<dbReference type="Gene3D" id="3.40.50.1000">
    <property type="entry name" value="HAD superfamily/HAD-like"/>
    <property type="match status" value="1"/>
</dbReference>
<comment type="similarity">
    <text evidence="2 17">Belongs to the cation transport ATPase (P-type) (TC 3.A.3) family. Type IIB subfamily.</text>
</comment>
<dbReference type="FunFam" id="1.20.1110.10:FF:000039">
    <property type="entry name" value="Calcium-transporting ATPase"/>
    <property type="match status" value="1"/>
</dbReference>
<dbReference type="InterPro" id="IPR036412">
    <property type="entry name" value="HAD-like_sf"/>
</dbReference>
<dbReference type="SUPFAM" id="SSF81653">
    <property type="entry name" value="Calcium ATPase, transduction domain A"/>
    <property type="match status" value="1"/>
</dbReference>
<dbReference type="Pfam" id="PF00690">
    <property type="entry name" value="Cation_ATPase_N"/>
    <property type="match status" value="1"/>
</dbReference>
<dbReference type="InterPro" id="IPR001757">
    <property type="entry name" value="P_typ_ATPase"/>
</dbReference>
<feature type="transmembrane region" description="Helical" evidence="17">
    <location>
        <begin position="978"/>
        <end position="998"/>
    </location>
</feature>
<dbReference type="InterPro" id="IPR024750">
    <property type="entry name" value="Ca_ATPase_N_dom"/>
</dbReference>
<dbReference type="GO" id="GO:0012505">
    <property type="term" value="C:endomembrane system"/>
    <property type="evidence" value="ECO:0007669"/>
    <property type="project" value="UniProtKB-SubCell"/>
</dbReference>
<dbReference type="EC" id="7.2.2.10" evidence="17"/>
<dbReference type="SUPFAM" id="SSF81660">
    <property type="entry name" value="Metal cation-transporting ATPase, ATP-binding domain N"/>
    <property type="match status" value="1"/>
</dbReference>